<feature type="chain" id="PRO_5045409508" description="Lipoprotein" evidence="1">
    <location>
        <begin position="26"/>
        <end position="64"/>
    </location>
</feature>
<evidence type="ECO:0000256" key="1">
    <source>
        <dbReference type="SAM" id="SignalP"/>
    </source>
</evidence>
<dbReference type="RefSeq" id="WP_307479412.1">
    <property type="nucleotide sequence ID" value="NZ_JAUSUB010000038.1"/>
</dbReference>
<evidence type="ECO:0000313" key="3">
    <source>
        <dbReference type="Proteomes" id="UP001238088"/>
    </source>
</evidence>
<accession>A0ABU0ATL9</accession>
<gene>
    <name evidence="2" type="ORF">J2S17_005312</name>
</gene>
<evidence type="ECO:0000313" key="2">
    <source>
        <dbReference type="EMBL" id="MDQ0273380.1"/>
    </source>
</evidence>
<reference evidence="2 3" key="1">
    <citation type="submission" date="2023-07" db="EMBL/GenBank/DDBJ databases">
        <title>Genomic Encyclopedia of Type Strains, Phase IV (KMG-IV): sequencing the most valuable type-strain genomes for metagenomic binning, comparative biology and taxonomic classification.</title>
        <authorList>
            <person name="Goeker M."/>
        </authorList>
    </citation>
    <scope>NUCLEOTIDE SEQUENCE [LARGE SCALE GENOMIC DNA]</scope>
    <source>
        <strain evidence="2 3">DSM 23494</strain>
    </source>
</reference>
<dbReference type="Proteomes" id="UP001238088">
    <property type="component" value="Unassembled WGS sequence"/>
</dbReference>
<comment type="caution">
    <text evidence="2">The sequence shown here is derived from an EMBL/GenBank/DDBJ whole genome shotgun (WGS) entry which is preliminary data.</text>
</comment>
<sequence>MQKCLAGKGMSIMAMSALFFICGFACTVGVPATAGTACYACVNTAGIIGVSAFLDCWEKTCKGK</sequence>
<protein>
    <recommendedName>
        <fullName evidence="4">Lipoprotein</fullName>
    </recommendedName>
</protein>
<proteinExistence type="predicted"/>
<evidence type="ECO:0008006" key="4">
    <source>
        <dbReference type="Google" id="ProtNLM"/>
    </source>
</evidence>
<name>A0ABU0ATL9_9BACI</name>
<dbReference type="EMBL" id="JAUSUB010000038">
    <property type="protein sequence ID" value="MDQ0273380.1"/>
    <property type="molecule type" value="Genomic_DNA"/>
</dbReference>
<keyword evidence="3" id="KW-1185">Reference proteome</keyword>
<organism evidence="2 3">
    <name type="scientific">Cytobacillus purgationiresistens</name>
    <dbReference type="NCBI Taxonomy" id="863449"/>
    <lineage>
        <taxon>Bacteria</taxon>
        <taxon>Bacillati</taxon>
        <taxon>Bacillota</taxon>
        <taxon>Bacilli</taxon>
        <taxon>Bacillales</taxon>
        <taxon>Bacillaceae</taxon>
        <taxon>Cytobacillus</taxon>
    </lineage>
</organism>
<keyword evidence="1" id="KW-0732">Signal</keyword>
<feature type="signal peptide" evidence="1">
    <location>
        <begin position="1"/>
        <end position="25"/>
    </location>
</feature>